<reference evidence="1 2" key="1">
    <citation type="journal article" date="2002" name="DNA Res.">
        <title>Complete genome structure of the thermophilic cyanobacterium Thermosynechococcus elongatus BP-1.</title>
        <authorList>
            <person name="Nakamura Y."/>
            <person name="Kaneko T."/>
            <person name="Sato S."/>
            <person name="Ikeuchi M."/>
            <person name="Katoh H."/>
            <person name="Sasamoto S."/>
            <person name="Watanabe A."/>
            <person name="Iriguchi M."/>
            <person name="Kawashima K."/>
            <person name="Kimura T."/>
            <person name="Kishida Y."/>
            <person name="Kiyokawa C."/>
            <person name="Kohara M."/>
            <person name="Matsumoto M."/>
            <person name="Matsuno A."/>
            <person name="Nakazaki N."/>
            <person name="Shimpo S."/>
            <person name="Sugimoto M."/>
            <person name="Takeuchi C."/>
            <person name="Yamada M."/>
            <person name="Tabata S."/>
        </authorList>
    </citation>
    <scope>NUCLEOTIDE SEQUENCE [LARGE SCALE GENOMIC DNA]</scope>
    <source>
        <strain evidence="2">IAM M-273 / NIES-2133 / BP-1</strain>
    </source>
</reference>
<keyword evidence="2" id="KW-1185">Reference proteome</keyword>
<organism evidence="1 2">
    <name type="scientific">Thermosynechococcus vestitus (strain NIES-2133 / IAM M-273 / BP-1)</name>
    <dbReference type="NCBI Taxonomy" id="197221"/>
    <lineage>
        <taxon>Bacteria</taxon>
        <taxon>Bacillati</taxon>
        <taxon>Cyanobacteriota</taxon>
        <taxon>Cyanophyceae</taxon>
        <taxon>Acaryochloridales</taxon>
        <taxon>Thermosynechococcaceae</taxon>
        <taxon>Thermosynechococcus</taxon>
    </lineage>
</organism>
<dbReference type="Proteomes" id="UP000000440">
    <property type="component" value="Chromosome"/>
</dbReference>
<proteinExistence type="predicted"/>
<protein>
    <submittedName>
        <fullName evidence="1">Tlr0066 protein</fullName>
    </submittedName>
</protein>
<name>Q8DMP5_THEVB</name>
<evidence type="ECO:0000313" key="1">
    <source>
        <dbReference type="EMBL" id="BAC07619.1"/>
    </source>
</evidence>
<dbReference type="AlphaFoldDB" id="Q8DMP5"/>
<dbReference type="EnsemblBacteria" id="BAC07619">
    <property type="protein sequence ID" value="BAC07619"/>
    <property type="gene ID" value="BAC07619"/>
</dbReference>
<dbReference type="KEGG" id="tel:tlr0066"/>
<sequence>MQHWCMAHIGNNAAIQAADRLLRQYGFDLDGSSVEVILDRWLRHFPPRWIRLALIEALYLGRYKAISVEQILELWQRREQPIYHFNSEFEAIICQSLPLSVPEAPPSRLAETPSNTGISEFHPDLGSDPFVSKLTSIVQQWQSQDFLVEQGDRSS</sequence>
<evidence type="ECO:0000313" key="2">
    <source>
        <dbReference type="Proteomes" id="UP000000440"/>
    </source>
</evidence>
<dbReference type="STRING" id="197221.gene:10746644"/>
<gene>
    <name evidence="1" type="ordered locus">tlr0066</name>
</gene>
<dbReference type="EMBL" id="BA000039">
    <property type="protein sequence ID" value="BAC07619.1"/>
    <property type="molecule type" value="Genomic_DNA"/>
</dbReference>
<dbReference type="eggNOG" id="COG0178">
    <property type="taxonomic scope" value="Bacteria"/>
</dbReference>
<accession>Q8DMP5</accession>
<dbReference type="PATRIC" id="fig|197221.4.peg.67"/>